<dbReference type="InterPro" id="IPR000719">
    <property type="entry name" value="Prot_kinase_dom"/>
</dbReference>
<organism evidence="2 3">
    <name type="scientific">Mycena metata</name>
    <dbReference type="NCBI Taxonomy" id="1033252"/>
    <lineage>
        <taxon>Eukaryota</taxon>
        <taxon>Fungi</taxon>
        <taxon>Dikarya</taxon>
        <taxon>Basidiomycota</taxon>
        <taxon>Agaricomycotina</taxon>
        <taxon>Agaricomycetes</taxon>
        <taxon>Agaricomycetidae</taxon>
        <taxon>Agaricales</taxon>
        <taxon>Marasmiineae</taxon>
        <taxon>Mycenaceae</taxon>
        <taxon>Mycena</taxon>
    </lineage>
</organism>
<dbReference type="Proteomes" id="UP001215598">
    <property type="component" value="Unassembled WGS sequence"/>
</dbReference>
<sequence>GVEYLYSENIVHGDLKGTNILVTPSRRACIADLGLSSIVSSMPILFTHSTASPQRGTMRWQAPEVLRGDSVNHFGSDIYAFACVCYEILSGKIPFYDLIEPAVMYQVTEKGARPERPVPWEGREVWKGVWRLVEECWKQESETRPTAAEIVQRLIDLPQHEMDWDYTYTSKFRRSLQLLPSITQIERKVSVGGSFSFSKEYVL</sequence>
<dbReference type="Pfam" id="PF07714">
    <property type="entry name" value="PK_Tyr_Ser-Thr"/>
    <property type="match status" value="1"/>
</dbReference>
<reference evidence="2" key="1">
    <citation type="submission" date="2023-03" db="EMBL/GenBank/DDBJ databases">
        <title>Massive genome expansion in bonnet fungi (Mycena s.s.) driven by repeated elements and novel gene families across ecological guilds.</title>
        <authorList>
            <consortium name="Lawrence Berkeley National Laboratory"/>
            <person name="Harder C.B."/>
            <person name="Miyauchi S."/>
            <person name="Viragh M."/>
            <person name="Kuo A."/>
            <person name="Thoen E."/>
            <person name="Andreopoulos B."/>
            <person name="Lu D."/>
            <person name="Skrede I."/>
            <person name="Drula E."/>
            <person name="Henrissat B."/>
            <person name="Morin E."/>
            <person name="Kohler A."/>
            <person name="Barry K."/>
            <person name="LaButti K."/>
            <person name="Morin E."/>
            <person name="Salamov A."/>
            <person name="Lipzen A."/>
            <person name="Mereny Z."/>
            <person name="Hegedus B."/>
            <person name="Baldrian P."/>
            <person name="Stursova M."/>
            <person name="Weitz H."/>
            <person name="Taylor A."/>
            <person name="Grigoriev I.V."/>
            <person name="Nagy L.G."/>
            <person name="Martin F."/>
            <person name="Kauserud H."/>
        </authorList>
    </citation>
    <scope>NUCLEOTIDE SEQUENCE</scope>
    <source>
        <strain evidence="2">CBHHK182m</strain>
    </source>
</reference>
<accession>A0AAD7MGJ6</accession>
<keyword evidence="2" id="KW-0418">Kinase</keyword>
<evidence type="ECO:0000313" key="3">
    <source>
        <dbReference type="Proteomes" id="UP001215598"/>
    </source>
</evidence>
<dbReference type="PROSITE" id="PS50011">
    <property type="entry name" value="PROTEIN_KINASE_DOM"/>
    <property type="match status" value="1"/>
</dbReference>
<dbReference type="PANTHER" id="PTHR23257">
    <property type="entry name" value="SERINE-THREONINE PROTEIN KINASE"/>
    <property type="match status" value="1"/>
</dbReference>
<keyword evidence="2" id="KW-0808">Transferase</keyword>
<dbReference type="InterPro" id="IPR011009">
    <property type="entry name" value="Kinase-like_dom_sf"/>
</dbReference>
<dbReference type="InterPro" id="IPR050167">
    <property type="entry name" value="Ser_Thr_protein_kinase"/>
</dbReference>
<dbReference type="GO" id="GO:0004672">
    <property type="term" value="F:protein kinase activity"/>
    <property type="evidence" value="ECO:0007669"/>
    <property type="project" value="InterPro"/>
</dbReference>
<dbReference type="Gene3D" id="1.10.510.10">
    <property type="entry name" value="Transferase(Phosphotransferase) domain 1"/>
    <property type="match status" value="1"/>
</dbReference>
<name>A0AAD7MGJ6_9AGAR</name>
<evidence type="ECO:0000259" key="1">
    <source>
        <dbReference type="PROSITE" id="PS50011"/>
    </source>
</evidence>
<dbReference type="PANTHER" id="PTHR23257:SF963">
    <property type="entry name" value="AT08303P"/>
    <property type="match status" value="1"/>
</dbReference>
<keyword evidence="3" id="KW-1185">Reference proteome</keyword>
<dbReference type="InterPro" id="IPR001245">
    <property type="entry name" value="Ser-Thr/Tyr_kinase_cat_dom"/>
</dbReference>
<proteinExistence type="predicted"/>
<dbReference type="SMART" id="SM00220">
    <property type="entry name" value="S_TKc"/>
    <property type="match status" value="1"/>
</dbReference>
<evidence type="ECO:0000313" key="2">
    <source>
        <dbReference type="EMBL" id="KAJ7715331.1"/>
    </source>
</evidence>
<dbReference type="GO" id="GO:0005524">
    <property type="term" value="F:ATP binding"/>
    <property type="evidence" value="ECO:0007669"/>
    <property type="project" value="InterPro"/>
</dbReference>
<dbReference type="GO" id="GO:0005737">
    <property type="term" value="C:cytoplasm"/>
    <property type="evidence" value="ECO:0007669"/>
    <property type="project" value="TreeGrafter"/>
</dbReference>
<dbReference type="GO" id="GO:0007165">
    <property type="term" value="P:signal transduction"/>
    <property type="evidence" value="ECO:0007669"/>
    <property type="project" value="TreeGrafter"/>
</dbReference>
<dbReference type="AlphaFoldDB" id="A0AAD7MGJ6"/>
<comment type="caution">
    <text evidence="2">The sequence shown here is derived from an EMBL/GenBank/DDBJ whole genome shotgun (WGS) entry which is preliminary data.</text>
</comment>
<gene>
    <name evidence="2" type="ORF">B0H16DRAFT_1339949</name>
</gene>
<feature type="non-terminal residue" evidence="2">
    <location>
        <position position="203"/>
    </location>
</feature>
<dbReference type="InterPro" id="IPR008271">
    <property type="entry name" value="Ser/Thr_kinase_AS"/>
</dbReference>
<dbReference type="PROSITE" id="PS00108">
    <property type="entry name" value="PROTEIN_KINASE_ST"/>
    <property type="match status" value="1"/>
</dbReference>
<feature type="domain" description="Protein kinase" evidence="1">
    <location>
        <begin position="1"/>
        <end position="163"/>
    </location>
</feature>
<dbReference type="SUPFAM" id="SSF56112">
    <property type="entry name" value="Protein kinase-like (PK-like)"/>
    <property type="match status" value="1"/>
</dbReference>
<protein>
    <submittedName>
        <fullName evidence="2">Kinase-like domain-containing protein</fullName>
    </submittedName>
</protein>
<dbReference type="EMBL" id="JARKIB010000310">
    <property type="protein sequence ID" value="KAJ7715331.1"/>
    <property type="molecule type" value="Genomic_DNA"/>
</dbReference>